<evidence type="ECO:0000313" key="1">
    <source>
        <dbReference type="EMBL" id="PKA45579.1"/>
    </source>
</evidence>
<protein>
    <submittedName>
        <fullName evidence="1">Uncharacterized protein</fullName>
    </submittedName>
</protein>
<sequence length="67" mass="7439">MALNTGRHVFIELGNLRGSFQAHALICFTITGGGKLHLDSRRRIWSIHVEAYVALASHVLGGERRRA</sequence>
<evidence type="ECO:0000313" key="2">
    <source>
        <dbReference type="Proteomes" id="UP000236161"/>
    </source>
</evidence>
<gene>
    <name evidence="1" type="ORF">AXF42_Ash010918</name>
</gene>
<dbReference type="EMBL" id="KZ454830">
    <property type="protein sequence ID" value="PKA45579.1"/>
    <property type="molecule type" value="Genomic_DNA"/>
</dbReference>
<organism evidence="1 2">
    <name type="scientific">Apostasia shenzhenica</name>
    <dbReference type="NCBI Taxonomy" id="1088818"/>
    <lineage>
        <taxon>Eukaryota</taxon>
        <taxon>Viridiplantae</taxon>
        <taxon>Streptophyta</taxon>
        <taxon>Embryophyta</taxon>
        <taxon>Tracheophyta</taxon>
        <taxon>Spermatophyta</taxon>
        <taxon>Magnoliopsida</taxon>
        <taxon>Liliopsida</taxon>
        <taxon>Asparagales</taxon>
        <taxon>Orchidaceae</taxon>
        <taxon>Apostasioideae</taxon>
        <taxon>Apostasia</taxon>
    </lineage>
</organism>
<accession>A0A2H9ZQL7</accession>
<proteinExistence type="predicted"/>
<keyword evidence="2" id="KW-1185">Reference proteome</keyword>
<dbReference type="Proteomes" id="UP000236161">
    <property type="component" value="Unassembled WGS sequence"/>
</dbReference>
<reference evidence="1 2" key="1">
    <citation type="journal article" date="2017" name="Nature">
        <title>The Apostasia genome and the evolution of orchids.</title>
        <authorList>
            <person name="Zhang G.Q."/>
            <person name="Liu K.W."/>
            <person name="Li Z."/>
            <person name="Lohaus R."/>
            <person name="Hsiao Y.Y."/>
            <person name="Niu S.C."/>
            <person name="Wang J.Y."/>
            <person name="Lin Y.C."/>
            <person name="Xu Q."/>
            <person name="Chen L.J."/>
            <person name="Yoshida K."/>
            <person name="Fujiwara S."/>
            <person name="Wang Z.W."/>
            <person name="Zhang Y.Q."/>
            <person name="Mitsuda N."/>
            <person name="Wang M."/>
            <person name="Liu G.H."/>
            <person name="Pecoraro L."/>
            <person name="Huang H.X."/>
            <person name="Xiao X.J."/>
            <person name="Lin M."/>
            <person name="Wu X.Y."/>
            <person name="Wu W.L."/>
            <person name="Chen Y.Y."/>
            <person name="Chang S.B."/>
            <person name="Sakamoto S."/>
            <person name="Ohme-Takagi M."/>
            <person name="Yagi M."/>
            <person name="Zeng S.J."/>
            <person name="Shen C.Y."/>
            <person name="Yeh C.M."/>
            <person name="Luo Y.B."/>
            <person name="Tsai W.C."/>
            <person name="Van de Peer Y."/>
            <person name="Liu Z.J."/>
        </authorList>
    </citation>
    <scope>NUCLEOTIDE SEQUENCE [LARGE SCALE GENOMIC DNA]</scope>
    <source>
        <strain evidence="2">cv. Shenzhen</strain>
        <tissue evidence="1">Stem</tissue>
    </source>
</reference>
<dbReference type="AlphaFoldDB" id="A0A2H9ZQL7"/>
<name>A0A2H9ZQL7_9ASPA</name>